<dbReference type="PANTHER" id="PTHR30023:SF0">
    <property type="entry name" value="PENICILLIN-SENSITIVE CARBOXYPEPTIDASE A"/>
    <property type="match status" value="1"/>
</dbReference>
<evidence type="ECO:0000313" key="4">
    <source>
        <dbReference type="EMBL" id="AWN21908.1"/>
    </source>
</evidence>
<dbReference type="AlphaFoldDB" id="A0A2Z3JIX4"/>
<evidence type="ECO:0000313" key="5">
    <source>
        <dbReference type="Proteomes" id="UP000245368"/>
    </source>
</evidence>
<dbReference type="PRINTS" id="PR00922">
    <property type="entry name" value="DADACBPTASE3"/>
</dbReference>
<evidence type="ECO:0000256" key="3">
    <source>
        <dbReference type="SAM" id="SignalP"/>
    </source>
</evidence>
<organism evidence="4 5">
    <name type="scientific">Deinococcus irradiatisoli</name>
    <dbReference type="NCBI Taxonomy" id="2202254"/>
    <lineage>
        <taxon>Bacteria</taxon>
        <taxon>Thermotogati</taxon>
        <taxon>Deinococcota</taxon>
        <taxon>Deinococci</taxon>
        <taxon>Deinococcales</taxon>
        <taxon>Deinococcaceae</taxon>
        <taxon>Deinococcus</taxon>
    </lineage>
</organism>
<evidence type="ECO:0000256" key="1">
    <source>
        <dbReference type="ARBA" id="ARBA00006096"/>
    </source>
</evidence>
<dbReference type="GO" id="GO:0004185">
    <property type="term" value="F:serine-type carboxypeptidase activity"/>
    <property type="evidence" value="ECO:0007669"/>
    <property type="project" value="InterPro"/>
</dbReference>
<keyword evidence="2" id="KW-0378">Hydrolase</keyword>
<feature type="chain" id="PRO_5016384054" evidence="3">
    <location>
        <begin position="21"/>
        <end position="448"/>
    </location>
</feature>
<dbReference type="KEGG" id="dez:DKM44_00525"/>
<comment type="similarity">
    <text evidence="1">Belongs to the peptidase S13 family.</text>
</comment>
<proteinExistence type="inferred from homology"/>
<dbReference type="GO" id="GO:0006508">
    <property type="term" value="P:proteolysis"/>
    <property type="evidence" value="ECO:0007669"/>
    <property type="project" value="InterPro"/>
</dbReference>
<evidence type="ECO:0000256" key="2">
    <source>
        <dbReference type="ARBA" id="ARBA00022801"/>
    </source>
</evidence>
<protein>
    <submittedName>
        <fullName evidence="4">D-alanyl-D-alanine carboxypeptidase</fullName>
    </submittedName>
</protein>
<name>A0A2Z3JIX4_9DEIO</name>
<dbReference type="EMBL" id="CP029494">
    <property type="protein sequence ID" value="AWN21908.1"/>
    <property type="molecule type" value="Genomic_DNA"/>
</dbReference>
<dbReference type="InterPro" id="IPR000667">
    <property type="entry name" value="Peptidase_S13"/>
</dbReference>
<dbReference type="PANTHER" id="PTHR30023">
    <property type="entry name" value="D-ALANYL-D-ALANINE CARBOXYPEPTIDASE"/>
    <property type="match status" value="1"/>
</dbReference>
<gene>
    <name evidence="4" type="ORF">DKM44_00525</name>
</gene>
<dbReference type="Pfam" id="PF02113">
    <property type="entry name" value="Peptidase_S13"/>
    <property type="match status" value="2"/>
</dbReference>
<reference evidence="4 5" key="1">
    <citation type="submission" date="2018-05" db="EMBL/GenBank/DDBJ databases">
        <title>Complete Genome Sequence of Deinococcus sp. strain 17bor-2.</title>
        <authorList>
            <person name="Srinivasan S."/>
        </authorList>
    </citation>
    <scope>NUCLEOTIDE SEQUENCE [LARGE SCALE GENOMIC DNA]</scope>
    <source>
        <strain evidence="4 5">17bor-2</strain>
    </source>
</reference>
<accession>A0A2Z3JIX4</accession>
<dbReference type="Gene3D" id="3.40.710.10">
    <property type="entry name" value="DD-peptidase/beta-lactamase superfamily"/>
    <property type="match status" value="2"/>
</dbReference>
<feature type="signal peptide" evidence="3">
    <location>
        <begin position="1"/>
        <end position="20"/>
    </location>
</feature>
<dbReference type="GO" id="GO:0000270">
    <property type="term" value="P:peptidoglycan metabolic process"/>
    <property type="evidence" value="ECO:0007669"/>
    <property type="project" value="TreeGrafter"/>
</dbReference>
<dbReference type="InterPro" id="IPR012338">
    <property type="entry name" value="Beta-lactam/transpept-like"/>
</dbReference>
<keyword evidence="5" id="KW-1185">Reference proteome</keyword>
<keyword evidence="3" id="KW-0732">Signal</keyword>
<keyword evidence="4" id="KW-0121">Carboxypeptidase</keyword>
<keyword evidence="4" id="KW-0645">Protease</keyword>
<dbReference type="SUPFAM" id="SSF56601">
    <property type="entry name" value="beta-lactamase/transpeptidase-like"/>
    <property type="match status" value="1"/>
</dbReference>
<dbReference type="Proteomes" id="UP000245368">
    <property type="component" value="Chromosome"/>
</dbReference>
<sequence>MPVRSFLLMTLLLASPPAAGAEVTLSPVISPKVSALLQRPPSSLRLGLLVRDLSSGQILEASRPDELFVPASTMKLVSMAARLTQGGPDETHRVDVTAPAQAVAAKSAVLSHLTLRGGGDPSFSVSGAYSLAALARQLAARGVKEVGEVRLSGRLDSATWPALPLGTPVVSVRLSEEPGWNDTPDGYDQRVIRAFEGQLRAVGIQVKPGGTLGRRVGQAVSEGFGQVLEGAGTPGPALLDEAPVATVRSQPLIALIRRTLKPSDNVWAEQLAAALGTEGGREVATHAGMLAGMRTFLTRAGVQAAPLKLNDASGLSSADRLTPRTLVTVLQRMYDLPFTGLKTPLSPSDAFAQRKNLFIEALPRGGTGEASVQARDLGGTLASRFVGSGLDVRAKTGTLPGVSSLAGYVRGKSGHVLAFAIMVDQAKGNTLDVRAFQDKLLALIARLH</sequence>